<evidence type="ECO:0000256" key="3">
    <source>
        <dbReference type="ARBA" id="ARBA00022827"/>
    </source>
</evidence>
<dbReference type="RefSeq" id="WP_163315931.1">
    <property type="nucleotide sequence ID" value="NZ_JAAGAA010000005.1"/>
</dbReference>
<protein>
    <recommendedName>
        <fullName evidence="8">3-oxosteroid 1-dehydrogenase</fullName>
        <ecNumber evidence="7">1.3.99.4</ecNumber>
    </recommendedName>
</protein>
<dbReference type="AlphaFoldDB" id="A0A6B2KRP4"/>
<dbReference type="Gene3D" id="3.50.50.60">
    <property type="entry name" value="FAD/NAD(P)-binding domain"/>
    <property type="match status" value="2"/>
</dbReference>
<evidence type="ECO:0000313" key="11">
    <source>
        <dbReference type="Proteomes" id="UP000482578"/>
    </source>
</evidence>
<dbReference type="InterPro" id="IPR027477">
    <property type="entry name" value="Succ_DH/fumarate_Rdtase_cat_sf"/>
</dbReference>
<comment type="catalytic activity">
    <reaction evidence="5">
        <text>a 3-oxosteroid + A = a 3-oxo-Delta(1)-steroid + AH2</text>
        <dbReference type="Rhea" id="RHEA:13329"/>
        <dbReference type="ChEBI" id="CHEBI:13193"/>
        <dbReference type="ChEBI" id="CHEBI:17499"/>
        <dbReference type="ChEBI" id="CHEBI:20156"/>
        <dbReference type="ChEBI" id="CHEBI:47788"/>
        <dbReference type="EC" id="1.3.99.4"/>
    </reaction>
</comment>
<dbReference type="Pfam" id="PF00890">
    <property type="entry name" value="FAD_binding_2"/>
    <property type="match status" value="1"/>
</dbReference>
<dbReference type="Gene3D" id="3.90.700.10">
    <property type="entry name" value="Succinate dehydrogenase/fumarate reductase flavoprotein, catalytic domain"/>
    <property type="match status" value="1"/>
</dbReference>
<keyword evidence="4" id="KW-0560">Oxidoreductase</keyword>
<dbReference type="EMBL" id="JAAGAA010000005">
    <property type="protein sequence ID" value="NDV12721.1"/>
    <property type="molecule type" value="Genomic_DNA"/>
</dbReference>
<dbReference type="PRINTS" id="PR00411">
    <property type="entry name" value="PNDRDTASEI"/>
</dbReference>
<dbReference type="Proteomes" id="UP000482578">
    <property type="component" value="Unassembled WGS sequence"/>
</dbReference>
<evidence type="ECO:0000256" key="6">
    <source>
        <dbReference type="ARBA" id="ARBA00061147"/>
    </source>
</evidence>
<organism evidence="10 11">
    <name type="scientific">Crenobacter caeni</name>
    <dbReference type="NCBI Taxonomy" id="2705474"/>
    <lineage>
        <taxon>Bacteria</taxon>
        <taxon>Pseudomonadati</taxon>
        <taxon>Pseudomonadota</taxon>
        <taxon>Betaproteobacteria</taxon>
        <taxon>Neisseriales</taxon>
        <taxon>Neisseriaceae</taxon>
        <taxon>Crenobacter</taxon>
    </lineage>
</organism>
<dbReference type="GO" id="GO:0008202">
    <property type="term" value="P:steroid metabolic process"/>
    <property type="evidence" value="ECO:0007669"/>
    <property type="project" value="UniProtKB-ARBA"/>
</dbReference>
<comment type="similarity">
    <text evidence="6">Belongs to the FAD-dependent oxidoreductase 2 family. 3-oxosteroid dehydrogenase subfamily.</text>
</comment>
<evidence type="ECO:0000256" key="1">
    <source>
        <dbReference type="ARBA" id="ARBA00001974"/>
    </source>
</evidence>
<gene>
    <name evidence="10" type="ORF">GZH52_07885</name>
</gene>
<evidence type="ECO:0000259" key="9">
    <source>
        <dbReference type="Pfam" id="PF00890"/>
    </source>
</evidence>
<reference evidence="10 11" key="1">
    <citation type="submission" date="2020-02" db="EMBL/GenBank/DDBJ databases">
        <authorList>
            <person name="Yang Z."/>
        </authorList>
    </citation>
    <scope>NUCLEOTIDE SEQUENCE [LARGE SCALE GENOMIC DNA]</scope>
    <source>
        <strain evidence="10 11">HX-7-9</strain>
    </source>
</reference>
<dbReference type="EC" id="1.3.99.4" evidence="7"/>
<dbReference type="PANTHER" id="PTHR43400">
    <property type="entry name" value="FUMARATE REDUCTASE"/>
    <property type="match status" value="1"/>
</dbReference>
<dbReference type="FunFam" id="3.50.50.60:FF:000208">
    <property type="entry name" value="3-ketosteroid dehydrogenase"/>
    <property type="match status" value="1"/>
</dbReference>
<dbReference type="PANTHER" id="PTHR43400:SF10">
    <property type="entry name" value="3-OXOSTEROID 1-DEHYDROGENASE"/>
    <property type="match status" value="1"/>
</dbReference>
<evidence type="ECO:0000256" key="2">
    <source>
        <dbReference type="ARBA" id="ARBA00022630"/>
    </source>
</evidence>
<evidence type="ECO:0000256" key="7">
    <source>
        <dbReference type="ARBA" id="ARBA00066536"/>
    </source>
</evidence>
<comment type="caution">
    <text evidence="10">The sequence shown here is derived from an EMBL/GenBank/DDBJ whole genome shotgun (WGS) entry which is preliminary data.</text>
</comment>
<evidence type="ECO:0000256" key="8">
    <source>
        <dbReference type="ARBA" id="ARBA00069709"/>
    </source>
</evidence>
<dbReference type="GO" id="GO:0047571">
    <property type="term" value="F:3-oxosteroid 1-dehydrogenase activity"/>
    <property type="evidence" value="ECO:0007669"/>
    <property type="project" value="UniProtKB-EC"/>
</dbReference>
<dbReference type="SUPFAM" id="SSF51905">
    <property type="entry name" value="FAD/NAD(P)-binding domain"/>
    <property type="match status" value="1"/>
</dbReference>
<keyword evidence="2" id="KW-0285">Flavoprotein</keyword>
<dbReference type="SUPFAM" id="SSF56425">
    <property type="entry name" value="Succinate dehydrogenase/fumarate reductase flavoprotein, catalytic domain"/>
    <property type="match status" value="1"/>
</dbReference>
<dbReference type="InterPro" id="IPR036188">
    <property type="entry name" value="FAD/NAD-bd_sf"/>
</dbReference>
<evidence type="ECO:0000313" key="10">
    <source>
        <dbReference type="EMBL" id="NDV12721.1"/>
    </source>
</evidence>
<name>A0A6B2KRP4_9NEIS</name>
<comment type="cofactor">
    <cofactor evidence="1">
        <name>FAD</name>
        <dbReference type="ChEBI" id="CHEBI:57692"/>
    </cofactor>
</comment>
<dbReference type="InterPro" id="IPR050315">
    <property type="entry name" value="FAD-oxidoreductase_2"/>
</dbReference>
<dbReference type="InterPro" id="IPR003953">
    <property type="entry name" value="FAD-dep_OxRdtase_2_FAD-bd"/>
</dbReference>
<proteinExistence type="inferred from homology"/>
<accession>A0A6B2KRP4</accession>
<feature type="domain" description="FAD-dependent oxidoreductase 2 FAD-binding" evidence="9">
    <location>
        <begin position="6"/>
        <end position="537"/>
    </location>
</feature>
<sequence>MKQEFDVVVVGSGAGAMMAALRAHDEGLSVALIEKSDRYGGTSAVSGGGIWIPLNKQIKDDREAVLAYVRAAAQGQVADARLVAYVDTAHEMVEYLQQATRLRYAACHRYPDYYPQLVGAREGGRTMDPEVFDGGLLGEELARLREPSGSTLLMGKVSMTARDAHRMLAKEKGWKLLFAKLMLRFALDFRARKKLGRRTDRRLALGNALVAGLRHGLLTRQVPLYLETALESLLFEGGRVCGVVAAHKGERIELRARRGVVLAAGGFERNQALRDQYLPAPNQAAWGVTPPNNTGDALLAAQALGAATDLMQWAWWAPTIHVPKQAAQTGLFAERSLPGCIAVDGDGRRFVNEAKPYLEFVTAMYARHRENGKCVPAWLVFDADFRHKYPMGPLMPGQVAPDRKSWQGVVYWKADTLEGLAKEIGVNAAGLAATVARVNEDAASGTDRDYGKGGNVFDRYYSDASVKPNPCLAPIAKGPFYAMRLDAGDIGTKGGLSTNEDAQVLDERGAPIAGLYAIGNTSASVMGPSYPGAGSTLGPALTFGYRAARHLARPAGQAAAVAAVSAPAGVAC</sequence>
<evidence type="ECO:0000256" key="5">
    <source>
        <dbReference type="ARBA" id="ARBA00051951"/>
    </source>
</evidence>
<evidence type="ECO:0000256" key="4">
    <source>
        <dbReference type="ARBA" id="ARBA00023002"/>
    </source>
</evidence>
<keyword evidence="3" id="KW-0274">FAD</keyword>
<keyword evidence="11" id="KW-1185">Reference proteome</keyword>